<feature type="transmembrane region" description="Helical" evidence="1">
    <location>
        <begin position="50"/>
        <end position="69"/>
    </location>
</feature>
<proteinExistence type="predicted"/>
<sequence length="175" mass="19089">MALVPCPECMKTVSEHAAACPACGIAISAEAMAMAKQALKDRDEAQTKKILLAFLVLPPMFLFLPIALLEGCRSATPSLRQNASVSTVGSHTDDKKLSIPYAKNAVKERLKSPSSASFPWGSDNYKVSNLGDRWMVSGYVDAENGFGAKIRRHWIVELEKDHSFGDFVVQSVVFL</sequence>
<protein>
    <recommendedName>
        <fullName evidence="4">Zinc ribbon domain-containing protein</fullName>
    </recommendedName>
</protein>
<evidence type="ECO:0000313" key="3">
    <source>
        <dbReference type="Proteomes" id="UP000316304"/>
    </source>
</evidence>
<evidence type="ECO:0000313" key="2">
    <source>
        <dbReference type="EMBL" id="TWU26450.1"/>
    </source>
</evidence>
<evidence type="ECO:0008006" key="4">
    <source>
        <dbReference type="Google" id="ProtNLM"/>
    </source>
</evidence>
<keyword evidence="1" id="KW-0812">Transmembrane</keyword>
<dbReference type="RefSeq" id="WP_146592805.1">
    <property type="nucleotide sequence ID" value="NZ_SJPT01000001.1"/>
</dbReference>
<organism evidence="2 3">
    <name type="scientific">Novipirellula galeiformis</name>
    <dbReference type="NCBI Taxonomy" id="2528004"/>
    <lineage>
        <taxon>Bacteria</taxon>
        <taxon>Pseudomonadati</taxon>
        <taxon>Planctomycetota</taxon>
        <taxon>Planctomycetia</taxon>
        <taxon>Pirellulales</taxon>
        <taxon>Pirellulaceae</taxon>
        <taxon>Novipirellula</taxon>
    </lineage>
</organism>
<gene>
    <name evidence="2" type="ORF">Pla52o_03030</name>
</gene>
<name>A0A5C6CPI9_9BACT</name>
<keyword evidence="3" id="KW-1185">Reference proteome</keyword>
<dbReference type="AlphaFoldDB" id="A0A5C6CPI9"/>
<dbReference type="OrthoDB" id="794683at2"/>
<dbReference type="EMBL" id="SJPT01000001">
    <property type="protein sequence ID" value="TWU26450.1"/>
    <property type="molecule type" value="Genomic_DNA"/>
</dbReference>
<accession>A0A5C6CPI9</accession>
<keyword evidence="1" id="KW-1133">Transmembrane helix</keyword>
<dbReference type="Proteomes" id="UP000316304">
    <property type="component" value="Unassembled WGS sequence"/>
</dbReference>
<comment type="caution">
    <text evidence="2">The sequence shown here is derived from an EMBL/GenBank/DDBJ whole genome shotgun (WGS) entry which is preliminary data.</text>
</comment>
<reference evidence="2 3" key="1">
    <citation type="submission" date="2019-02" db="EMBL/GenBank/DDBJ databases">
        <title>Deep-cultivation of Planctomycetes and their phenomic and genomic characterization uncovers novel biology.</title>
        <authorList>
            <person name="Wiegand S."/>
            <person name="Jogler M."/>
            <person name="Boedeker C."/>
            <person name="Pinto D."/>
            <person name="Vollmers J."/>
            <person name="Rivas-Marin E."/>
            <person name="Kohn T."/>
            <person name="Peeters S.H."/>
            <person name="Heuer A."/>
            <person name="Rast P."/>
            <person name="Oberbeckmann S."/>
            <person name="Bunk B."/>
            <person name="Jeske O."/>
            <person name="Meyerdierks A."/>
            <person name="Storesund J.E."/>
            <person name="Kallscheuer N."/>
            <person name="Luecker S."/>
            <person name="Lage O.M."/>
            <person name="Pohl T."/>
            <person name="Merkel B.J."/>
            <person name="Hornburger P."/>
            <person name="Mueller R.-W."/>
            <person name="Bruemmer F."/>
            <person name="Labrenz M."/>
            <person name="Spormann A.M."/>
            <person name="Op Den Camp H."/>
            <person name="Overmann J."/>
            <person name="Amann R."/>
            <person name="Jetten M.S.M."/>
            <person name="Mascher T."/>
            <person name="Medema M.H."/>
            <person name="Devos D.P."/>
            <person name="Kaster A.-K."/>
            <person name="Ovreas L."/>
            <person name="Rohde M."/>
            <person name="Galperin M.Y."/>
            <person name="Jogler C."/>
        </authorList>
    </citation>
    <scope>NUCLEOTIDE SEQUENCE [LARGE SCALE GENOMIC DNA]</scope>
    <source>
        <strain evidence="2 3">Pla52o</strain>
    </source>
</reference>
<evidence type="ECO:0000256" key="1">
    <source>
        <dbReference type="SAM" id="Phobius"/>
    </source>
</evidence>
<keyword evidence="1" id="KW-0472">Membrane</keyword>